<name>A0ABS5I2B7_9GAMM</name>
<organism evidence="2 3">
    <name type="scientific">Shewanella intestini</name>
    <dbReference type="NCBI Taxonomy" id="2017544"/>
    <lineage>
        <taxon>Bacteria</taxon>
        <taxon>Pseudomonadati</taxon>
        <taxon>Pseudomonadota</taxon>
        <taxon>Gammaproteobacteria</taxon>
        <taxon>Alteromonadales</taxon>
        <taxon>Shewanellaceae</taxon>
        <taxon>Shewanella</taxon>
    </lineage>
</organism>
<proteinExistence type="predicted"/>
<keyword evidence="3" id="KW-1185">Reference proteome</keyword>
<dbReference type="SUPFAM" id="SSF89155">
    <property type="entry name" value="TorD-like"/>
    <property type="match status" value="1"/>
</dbReference>
<dbReference type="PANTHER" id="PTHR34227">
    <property type="entry name" value="CHAPERONE PROTEIN YCDY"/>
    <property type="match status" value="1"/>
</dbReference>
<dbReference type="InterPro" id="IPR036411">
    <property type="entry name" value="TorD-like_sf"/>
</dbReference>
<comment type="caution">
    <text evidence="2">The sequence shown here is derived from an EMBL/GenBank/DDBJ whole genome shotgun (WGS) entry which is preliminary data.</text>
</comment>
<evidence type="ECO:0000256" key="1">
    <source>
        <dbReference type="ARBA" id="ARBA00023186"/>
    </source>
</evidence>
<dbReference type="Gene3D" id="1.10.3480.10">
    <property type="entry name" value="TorD-like"/>
    <property type="match status" value="1"/>
</dbReference>
<dbReference type="Pfam" id="PF02613">
    <property type="entry name" value="Nitrate_red_del"/>
    <property type="match status" value="1"/>
</dbReference>
<dbReference type="PANTHER" id="PTHR34227:SF1">
    <property type="entry name" value="DIMETHYL SULFOXIDE REDUCTASE CHAPERONE-RELATED"/>
    <property type="match status" value="1"/>
</dbReference>
<dbReference type="InterPro" id="IPR050289">
    <property type="entry name" value="TorD/DmsD_chaperones"/>
</dbReference>
<sequence>MTTQYGPTANAYYAFKSMMYAPSAKESIASLVAYLQAEKPQSPLLEEALKYVADPSELEYDFNRMCIGPYKLLVAPYESVYLSGNHMVNTKETAAVADFYQQIGLTLDEKQGEPADYIGNELEFLYCVHALASEQKAAGNVENAAELQLIANEFMQAHLGLWYVRFCEGMQAHATLAFWRLLATELHDFITDQVQ</sequence>
<dbReference type="InterPro" id="IPR020945">
    <property type="entry name" value="DMSO/NO3_reduct_chaperone"/>
</dbReference>
<reference evidence="2 3" key="1">
    <citation type="submission" date="2020-02" db="EMBL/GenBank/DDBJ databases">
        <title>Shewanella WXL01 sp. nov., a marine bacterium isolated from green algae in Luhuitou Fringing Reef (Northern South China Sea).</title>
        <authorList>
            <person name="Wang X."/>
        </authorList>
    </citation>
    <scope>NUCLEOTIDE SEQUENCE [LARGE SCALE GENOMIC DNA]</scope>
    <source>
        <strain evidence="2 3">MCCC 1A01895</strain>
    </source>
</reference>
<evidence type="ECO:0000313" key="3">
    <source>
        <dbReference type="Proteomes" id="UP000811844"/>
    </source>
</evidence>
<gene>
    <name evidence="2" type="ORF">G3R48_09215</name>
</gene>
<protein>
    <submittedName>
        <fullName evidence="2">Molecular chaperone TorD family protein</fullName>
    </submittedName>
</protein>
<accession>A0ABS5I2B7</accession>
<dbReference type="Proteomes" id="UP000811844">
    <property type="component" value="Unassembled WGS sequence"/>
</dbReference>
<dbReference type="RefSeq" id="WP_153664625.1">
    <property type="nucleotide sequence ID" value="NZ_JAAIKR010000007.1"/>
</dbReference>
<keyword evidence="1" id="KW-0143">Chaperone</keyword>
<dbReference type="EMBL" id="JAAIKR010000007">
    <property type="protein sequence ID" value="MBR9728160.1"/>
    <property type="molecule type" value="Genomic_DNA"/>
</dbReference>
<evidence type="ECO:0000313" key="2">
    <source>
        <dbReference type="EMBL" id="MBR9728160.1"/>
    </source>
</evidence>